<dbReference type="SUPFAM" id="SSF52172">
    <property type="entry name" value="CheY-like"/>
    <property type="match status" value="1"/>
</dbReference>
<dbReference type="InterPro" id="IPR001789">
    <property type="entry name" value="Sig_transdc_resp-reg_receiver"/>
</dbReference>
<dbReference type="PROSITE" id="PS50110">
    <property type="entry name" value="RESPONSE_REGULATORY"/>
    <property type="match status" value="1"/>
</dbReference>
<dbReference type="SMART" id="SM00387">
    <property type="entry name" value="HATPase_c"/>
    <property type="match status" value="1"/>
</dbReference>
<evidence type="ECO:0000256" key="4">
    <source>
        <dbReference type="PROSITE-ProRule" id="PRU00169"/>
    </source>
</evidence>
<feature type="domain" description="Response regulatory" evidence="6">
    <location>
        <begin position="397"/>
        <end position="513"/>
    </location>
</feature>
<dbReference type="InterPro" id="IPR005467">
    <property type="entry name" value="His_kinase_dom"/>
</dbReference>
<comment type="catalytic activity">
    <reaction evidence="1">
        <text>ATP + protein L-histidine = ADP + protein N-phospho-L-histidine.</text>
        <dbReference type="EC" id="2.7.13.3"/>
    </reaction>
</comment>
<feature type="domain" description="Histidine kinase" evidence="5">
    <location>
        <begin position="158"/>
        <end position="376"/>
    </location>
</feature>
<dbReference type="CDD" id="cd00082">
    <property type="entry name" value="HisKA"/>
    <property type="match status" value="1"/>
</dbReference>
<dbReference type="Pfam" id="PF02518">
    <property type="entry name" value="HATPase_c"/>
    <property type="match status" value="1"/>
</dbReference>
<evidence type="ECO:0000256" key="3">
    <source>
        <dbReference type="ARBA" id="ARBA00022553"/>
    </source>
</evidence>
<keyword evidence="3 4" id="KW-0597">Phosphoprotein</keyword>
<dbReference type="InterPro" id="IPR011006">
    <property type="entry name" value="CheY-like_superfamily"/>
</dbReference>
<dbReference type="Gene3D" id="3.30.565.10">
    <property type="entry name" value="Histidine kinase-like ATPase, C-terminal domain"/>
    <property type="match status" value="1"/>
</dbReference>
<dbReference type="SMART" id="SM00388">
    <property type="entry name" value="HisKA"/>
    <property type="match status" value="1"/>
</dbReference>
<evidence type="ECO:0000259" key="5">
    <source>
        <dbReference type="PROSITE" id="PS50109"/>
    </source>
</evidence>
<dbReference type="PANTHER" id="PTHR43547">
    <property type="entry name" value="TWO-COMPONENT HISTIDINE KINASE"/>
    <property type="match status" value="1"/>
</dbReference>
<sequence>MSQDNSALEERILLRTATTGDARLAKDVLQRANFVAHVCDDMHALVSELSRGVGAVMVAEEVIGEVATSELASALALQPPWSDVPVLVLARRGADSRAIASAMDEFANVTVIERPMRVAALVTALRAALRARRRQYELRNLLDSLRDADQRKTEFLATLAHELRNPLAPLSTALSLLARKKPPPAEAGKYYELMTRQVDHMVRLVNDLMEVSRITRGKIDLQLAQVLLDSVIDEAVELSRPLFERGGHALVLDLPSEPLVVRGDAVRLTQVFSNLLNNAAKYSPTPGKVSVVARHEAQHAVVRVVDTGTGIAPDMLRSIFDMFVQVSGTAKAAQGGLGIGLTLVKSLVELHGGTVEAASDGPGRGATFTVRLPLARLIPSSRRPSSRGTAETEIKGTVLVVDDNHDAADSLVELLASLGATPIVAYSGEEALRIARDRKPTLALLDIGMPGMDGCELARCLRAEPWGEDLHLIALTGWGQQGLRARIAEAGFDHHLLKPLNLSEFVRLLKHERAARDRQVAAKEIQTPAS</sequence>
<dbReference type="InterPro" id="IPR036097">
    <property type="entry name" value="HisK_dim/P_sf"/>
</dbReference>
<dbReference type="PANTHER" id="PTHR43547:SF2">
    <property type="entry name" value="HYBRID SIGNAL TRANSDUCTION HISTIDINE KINASE C"/>
    <property type="match status" value="1"/>
</dbReference>
<dbReference type="SUPFAM" id="SSF47384">
    <property type="entry name" value="Homodimeric domain of signal transducing histidine kinase"/>
    <property type="match status" value="1"/>
</dbReference>
<dbReference type="SMART" id="SM00448">
    <property type="entry name" value="REC"/>
    <property type="match status" value="1"/>
</dbReference>
<dbReference type="CDD" id="cd17580">
    <property type="entry name" value="REC_2_DhkD-like"/>
    <property type="match status" value="1"/>
</dbReference>
<protein>
    <recommendedName>
        <fullName evidence="2">histidine kinase</fullName>
        <ecNumber evidence="2">2.7.13.3</ecNumber>
    </recommendedName>
</protein>
<organism evidence="7 8">
    <name type="scientific">Variovorax ureilyticus</name>
    <dbReference type="NCBI Taxonomy" id="1836198"/>
    <lineage>
        <taxon>Bacteria</taxon>
        <taxon>Pseudomonadati</taxon>
        <taxon>Pseudomonadota</taxon>
        <taxon>Betaproteobacteria</taxon>
        <taxon>Burkholderiales</taxon>
        <taxon>Comamonadaceae</taxon>
        <taxon>Variovorax</taxon>
    </lineage>
</organism>
<dbReference type="GO" id="GO:0005524">
    <property type="term" value="F:ATP binding"/>
    <property type="evidence" value="ECO:0007669"/>
    <property type="project" value="UniProtKB-KW"/>
</dbReference>
<dbReference type="Proteomes" id="UP001365846">
    <property type="component" value="Unassembled WGS sequence"/>
</dbReference>
<feature type="modified residue" description="4-aspartylphosphate" evidence="4">
    <location>
        <position position="446"/>
    </location>
</feature>
<keyword evidence="8" id="KW-1185">Reference proteome</keyword>
<proteinExistence type="predicted"/>
<dbReference type="InterPro" id="IPR036890">
    <property type="entry name" value="HATPase_C_sf"/>
</dbReference>
<dbReference type="Pfam" id="PF00072">
    <property type="entry name" value="Response_reg"/>
    <property type="match status" value="1"/>
</dbReference>
<comment type="caution">
    <text evidence="7">The sequence shown here is derived from an EMBL/GenBank/DDBJ whole genome shotgun (WGS) entry which is preliminary data.</text>
</comment>
<gene>
    <name evidence="7" type="ORF">WKW77_21515</name>
</gene>
<evidence type="ECO:0000313" key="7">
    <source>
        <dbReference type="EMBL" id="MEJ8813680.1"/>
    </source>
</evidence>
<evidence type="ECO:0000259" key="6">
    <source>
        <dbReference type="PROSITE" id="PS50110"/>
    </source>
</evidence>
<dbReference type="InterPro" id="IPR003661">
    <property type="entry name" value="HisK_dim/P_dom"/>
</dbReference>
<dbReference type="InterPro" id="IPR004358">
    <property type="entry name" value="Sig_transdc_His_kin-like_C"/>
</dbReference>
<dbReference type="EMBL" id="JBBKZU010000009">
    <property type="protein sequence ID" value="MEJ8813680.1"/>
    <property type="molecule type" value="Genomic_DNA"/>
</dbReference>
<dbReference type="SUPFAM" id="SSF55874">
    <property type="entry name" value="ATPase domain of HSP90 chaperone/DNA topoisomerase II/histidine kinase"/>
    <property type="match status" value="1"/>
</dbReference>
<keyword evidence="7" id="KW-0547">Nucleotide-binding</keyword>
<dbReference type="PROSITE" id="PS50109">
    <property type="entry name" value="HIS_KIN"/>
    <property type="match status" value="1"/>
</dbReference>
<dbReference type="PRINTS" id="PR00344">
    <property type="entry name" value="BCTRLSENSOR"/>
</dbReference>
<accession>A0ABU8VKZ8</accession>
<dbReference type="Gene3D" id="3.40.50.2300">
    <property type="match status" value="1"/>
</dbReference>
<evidence type="ECO:0000313" key="8">
    <source>
        <dbReference type="Proteomes" id="UP001365846"/>
    </source>
</evidence>
<evidence type="ECO:0000256" key="2">
    <source>
        <dbReference type="ARBA" id="ARBA00012438"/>
    </source>
</evidence>
<dbReference type="Gene3D" id="1.10.287.130">
    <property type="match status" value="1"/>
</dbReference>
<dbReference type="RefSeq" id="WP_340358915.1">
    <property type="nucleotide sequence ID" value="NZ_JBBKZU010000009.1"/>
</dbReference>
<keyword evidence="7" id="KW-0067">ATP-binding</keyword>
<dbReference type="InterPro" id="IPR003594">
    <property type="entry name" value="HATPase_dom"/>
</dbReference>
<dbReference type="Pfam" id="PF00512">
    <property type="entry name" value="HisKA"/>
    <property type="match status" value="1"/>
</dbReference>
<evidence type="ECO:0000256" key="1">
    <source>
        <dbReference type="ARBA" id="ARBA00000085"/>
    </source>
</evidence>
<reference evidence="7 8" key="1">
    <citation type="submission" date="2024-03" db="EMBL/GenBank/DDBJ databases">
        <title>Novel species of the genus Variovorax.</title>
        <authorList>
            <person name="Liu Q."/>
            <person name="Xin Y.-H."/>
        </authorList>
    </citation>
    <scope>NUCLEOTIDE SEQUENCE [LARGE SCALE GENOMIC DNA]</scope>
    <source>
        <strain evidence="7 8">KACC 18899</strain>
    </source>
</reference>
<dbReference type="EC" id="2.7.13.3" evidence="2"/>
<name>A0ABU8VKZ8_9BURK</name>